<evidence type="ECO:0000259" key="9">
    <source>
        <dbReference type="SMART" id="SM01312"/>
    </source>
</evidence>
<keyword evidence="7" id="KW-0539">Nucleus</keyword>
<dbReference type="Pfam" id="PF14474">
    <property type="entry name" value="RTC4"/>
    <property type="match status" value="1"/>
</dbReference>
<evidence type="ECO:0000256" key="5">
    <source>
        <dbReference type="ARBA" id="ARBA00015162"/>
    </source>
</evidence>
<evidence type="ECO:0000256" key="2">
    <source>
        <dbReference type="ARBA" id="ARBA00004123"/>
    </source>
</evidence>
<keyword evidence="11" id="KW-1185">Reference proteome</keyword>
<feature type="region of interest" description="Disordered" evidence="8">
    <location>
        <begin position="34"/>
        <end position="272"/>
    </location>
</feature>
<gene>
    <name evidence="10" type="ORF">PAC_00354</name>
</gene>
<dbReference type="AlphaFoldDB" id="A0A1L7WCI8"/>
<evidence type="ECO:0000256" key="6">
    <source>
        <dbReference type="ARBA" id="ARBA00022490"/>
    </source>
</evidence>
<evidence type="ECO:0000313" key="11">
    <source>
        <dbReference type="Proteomes" id="UP000184330"/>
    </source>
</evidence>
<reference evidence="10 11" key="1">
    <citation type="submission" date="2016-03" db="EMBL/GenBank/DDBJ databases">
        <authorList>
            <person name="Ploux O."/>
        </authorList>
    </citation>
    <scope>NUCLEOTIDE SEQUENCE [LARGE SCALE GENOMIC DNA]</scope>
    <source>
        <strain evidence="10 11">UAMH 11012</strain>
    </source>
</reference>
<dbReference type="PANTHER" id="PTHR41391:SF1">
    <property type="entry name" value="RESTRICTION OF TELOMERE CAPPING PROTEIN 4"/>
    <property type="match status" value="1"/>
</dbReference>
<evidence type="ECO:0000256" key="4">
    <source>
        <dbReference type="ARBA" id="ARBA00009461"/>
    </source>
</evidence>
<organism evidence="10 11">
    <name type="scientific">Phialocephala subalpina</name>
    <dbReference type="NCBI Taxonomy" id="576137"/>
    <lineage>
        <taxon>Eukaryota</taxon>
        <taxon>Fungi</taxon>
        <taxon>Dikarya</taxon>
        <taxon>Ascomycota</taxon>
        <taxon>Pezizomycotina</taxon>
        <taxon>Leotiomycetes</taxon>
        <taxon>Helotiales</taxon>
        <taxon>Mollisiaceae</taxon>
        <taxon>Phialocephala</taxon>
        <taxon>Phialocephala fortinii species complex</taxon>
    </lineage>
</organism>
<evidence type="ECO:0000256" key="8">
    <source>
        <dbReference type="SAM" id="MobiDB-lite"/>
    </source>
</evidence>
<feature type="compositionally biased region" description="Low complexity" evidence="8">
    <location>
        <begin position="192"/>
        <end position="201"/>
    </location>
</feature>
<feature type="compositionally biased region" description="Polar residues" evidence="8">
    <location>
        <begin position="223"/>
        <end position="239"/>
    </location>
</feature>
<comment type="function">
    <text evidence="1">May be involved in a process influencing telomere capping.</text>
</comment>
<dbReference type="SMART" id="SM01312">
    <property type="entry name" value="RTC4"/>
    <property type="match status" value="1"/>
</dbReference>
<protein>
    <recommendedName>
        <fullName evidence="5">Restriction of telomere capping protein 4</fullName>
    </recommendedName>
</protein>
<feature type="compositionally biased region" description="Polar residues" evidence="8">
    <location>
        <begin position="99"/>
        <end position="110"/>
    </location>
</feature>
<dbReference type="Proteomes" id="UP000184330">
    <property type="component" value="Unassembled WGS sequence"/>
</dbReference>
<comment type="similarity">
    <text evidence="4">Belongs to the RTC4 family.</text>
</comment>
<dbReference type="GO" id="GO:0005634">
    <property type="term" value="C:nucleus"/>
    <property type="evidence" value="ECO:0007669"/>
    <property type="project" value="UniProtKB-SubCell"/>
</dbReference>
<accession>A0A1L7WCI8</accession>
<dbReference type="InterPro" id="IPR028094">
    <property type="entry name" value="RTC4_C"/>
</dbReference>
<feature type="compositionally biased region" description="Basic and acidic residues" evidence="8">
    <location>
        <begin position="206"/>
        <end position="216"/>
    </location>
</feature>
<name>A0A1L7WCI8_9HELO</name>
<comment type="subcellular location">
    <subcellularLocation>
        <location evidence="3">Cytoplasm</location>
    </subcellularLocation>
    <subcellularLocation>
        <location evidence="2">Nucleus</location>
    </subcellularLocation>
</comment>
<dbReference type="EMBL" id="FJOG01000001">
    <property type="protein sequence ID" value="CZR50481.1"/>
    <property type="molecule type" value="Genomic_DNA"/>
</dbReference>
<dbReference type="OrthoDB" id="128308at2759"/>
<evidence type="ECO:0000256" key="1">
    <source>
        <dbReference type="ARBA" id="ARBA00002738"/>
    </source>
</evidence>
<dbReference type="InterPro" id="IPR039024">
    <property type="entry name" value="RTC4"/>
</dbReference>
<sequence>MNIFTGLDLKPRPGTPIRIGLTGIRTHTPLLKPINGPAKITRDTMPAKSTKRAVGTKSALVKAEQQQEEDINRLPVDIDTDEDNSVQDIKKTRFVKGSSKATSIASSQGKESPRPAVKDKISWKDENGKYQGTSRPPMRATRGNGALSSSTSTNSPKRSREEGEGTKLGAGMQDGLGFIKKTNKRVKGYGGSSQSQLASSRRSAKGKPDHKEDSPKFQKPGSIPNSPDVRSSPRKSFNIPQLDGTPESTPKSTKKYRKHVLSPEKEEKEQPAIFQSFDMSDISDIDESFSQPSTDPANMLPLNRRDPEKESVGLPPSTQNRKFVAYELDSSLLETVEDLVGKNKEEVSAPTYDDDLDLTMTQRGRCPMCNADVDPAELRKYGTMNIRMQEKFCRAHRTKTAEDTWADENYPTIDWEKLDRRISKHHSLIKELIEGKDSYYRHQMEEKVNAGKDRSLMKMTTNLTPGYYGARGLRAISENIMQQFTKLLKKRMVEDKLMSARGFTPYVQSVLVPEVASRLIQKDMKVTLERAREILTESVEVGELLNEEVRDVVTKTVDDSEEESDDD</sequence>
<evidence type="ECO:0000256" key="7">
    <source>
        <dbReference type="ARBA" id="ARBA00023242"/>
    </source>
</evidence>
<evidence type="ECO:0000313" key="10">
    <source>
        <dbReference type="EMBL" id="CZR50481.1"/>
    </source>
</evidence>
<evidence type="ECO:0000256" key="3">
    <source>
        <dbReference type="ARBA" id="ARBA00004496"/>
    </source>
</evidence>
<feature type="domain" description="Restriction of telomere capping protein 4 C-terminal" evidence="9">
    <location>
        <begin position="432"/>
        <end position="548"/>
    </location>
</feature>
<feature type="region of interest" description="Disordered" evidence="8">
    <location>
        <begin position="284"/>
        <end position="318"/>
    </location>
</feature>
<dbReference type="GO" id="GO:0005737">
    <property type="term" value="C:cytoplasm"/>
    <property type="evidence" value="ECO:0007669"/>
    <property type="project" value="UniProtKB-SubCell"/>
</dbReference>
<proteinExistence type="inferred from homology"/>
<feature type="compositionally biased region" description="Basic and acidic residues" evidence="8">
    <location>
        <begin position="111"/>
        <end position="128"/>
    </location>
</feature>
<dbReference type="PANTHER" id="PTHR41391">
    <property type="entry name" value="RESTRICTION OF TELOMERE CAPPING PROTEIN 4"/>
    <property type="match status" value="1"/>
</dbReference>
<feature type="compositionally biased region" description="Basic and acidic residues" evidence="8">
    <location>
        <begin position="261"/>
        <end position="270"/>
    </location>
</feature>
<keyword evidence="6" id="KW-0963">Cytoplasm</keyword>